<dbReference type="GO" id="GO:0043813">
    <property type="term" value="F:phosphatidylinositol-3,5-bisphosphate 5-phosphatase activity"/>
    <property type="evidence" value="ECO:0007669"/>
    <property type="project" value="InterPro"/>
</dbReference>
<evidence type="ECO:0000256" key="5">
    <source>
        <dbReference type="ARBA" id="ARBA00023464"/>
    </source>
</evidence>
<dbReference type="GO" id="GO:0005774">
    <property type="term" value="C:vacuolar membrane"/>
    <property type="evidence" value="ECO:0007669"/>
    <property type="project" value="UniProtKB-SubCell"/>
</dbReference>
<comment type="caution">
    <text evidence="8">The sequence shown here is derived from an EMBL/GenBank/DDBJ whole genome shotgun (WGS) entry which is preliminary data.</text>
</comment>
<keyword evidence="9" id="KW-1185">Reference proteome</keyword>
<evidence type="ECO:0000256" key="2">
    <source>
        <dbReference type="ARBA" id="ARBA00022801"/>
    </source>
</evidence>
<organism evidence="8 9">
    <name type="scientific">[Myrmecia] bisecta</name>
    <dbReference type="NCBI Taxonomy" id="41462"/>
    <lineage>
        <taxon>Eukaryota</taxon>
        <taxon>Viridiplantae</taxon>
        <taxon>Chlorophyta</taxon>
        <taxon>core chlorophytes</taxon>
        <taxon>Trebouxiophyceae</taxon>
        <taxon>Trebouxiales</taxon>
        <taxon>Trebouxiaceae</taxon>
        <taxon>Myrmecia</taxon>
    </lineage>
</organism>
<dbReference type="PANTHER" id="PTHR45738:SF5">
    <property type="entry name" value="POLYPHOSPHOINOSITIDE PHOSPHATASE"/>
    <property type="match status" value="1"/>
</dbReference>
<dbReference type="PANTHER" id="PTHR45738">
    <property type="entry name" value="POLYPHOSPHOINOSITIDE PHOSPHATASE"/>
    <property type="match status" value="1"/>
</dbReference>
<keyword evidence="2" id="KW-0378">Hydrolase</keyword>
<evidence type="ECO:0000256" key="1">
    <source>
        <dbReference type="ARBA" id="ARBA00004148"/>
    </source>
</evidence>
<evidence type="ECO:0000256" key="3">
    <source>
        <dbReference type="ARBA" id="ARBA00023136"/>
    </source>
</evidence>
<keyword evidence="3" id="KW-0472">Membrane</keyword>
<dbReference type="InterPro" id="IPR002013">
    <property type="entry name" value="SAC_dom"/>
</dbReference>
<comment type="subunit">
    <text evidence="5">Component of the PI(3,5)P2 regulatory complex at least composed of ATG18, SAC/FIG4, FAB1 and VAC14.</text>
</comment>
<gene>
    <name evidence="8" type="ORF">WJX72_004414</name>
</gene>
<reference evidence="8 9" key="1">
    <citation type="journal article" date="2024" name="Nat. Commun.">
        <title>Phylogenomics reveals the evolutionary origins of lichenization in chlorophyte algae.</title>
        <authorList>
            <person name="Puginier C."/>
            <person name="Libourel C."/>
            <person name="Otte J."/>
            <person name="Skaloud P."/>
            <person name="Haon M."/>
            <person name="Grisel S."/>
            <person name="Petersen M."/>
            <person name="Berrin J.G."/>
            <person name="Delaux P.M."/>
            <person name="Dal Grande F."/>
            <person name="Keller J."/>
        </authorList>
    </citation>
    <scope>NUCLEOTIDE SEQUENCE [LARGE SCALE GENOMIC DNA]</scope>
    <source>
        <strain evidence="8 9">SAG 2043</strain>
    </source>
</reference>
<evidence type="ECO:0000256" key="4">
    <source>
        <dbReference type="ARBA" id="ARBA00023337"/>
    </source>
</evidence>
<dbReference type="AlphaFoldDB" id="A0AAW1QQ30"/>
<feature type="domain" description="SAC" evidence="7">
    <location>
        <begin position="152"/>
        <end position="489"/>
    </location>
</feature>
<proteinExistence type="predicted"/>
<name>A0AAW1QQ30_9CHLO</name>
<feature type="region of interest" description="Disordered" evidence="6">
    <location>
        <begin position="570"/>
        <end position="668"/>
    </location>
</feature>
<evidence type="ECO:0000313" key="8">
    <source>
        <dbReference type="EMBL" id="KAK9823646.1"/>
    </source>
</evidence>
<feature type="region of interest" description="Disordered" evidence="6">
    <location>
        <begin position="747"/>
        <end position="772"/>
    </location>
</feature>
<feature type="compositionally biased region" description="Low complexity" evidence="6">
    <location>
        <begin position="570"/>
        <end position="622"/>
    </location>
</feature>
<comment type="subcellular location">
    <subcellularLocation>
        <location evidence="1">Vacuole membrane</location>
        <topology evidence="1">Peripheral membrane protein</topology>
    </subcellularLocation>
</comment>
<dbReference type="GO" id="GO:0046856">
    <property type="term" value="P:phosphatidylinositol dephosphorylation"/>
    <property type="evidence" value="ECO:0007669"/>
    <property type="project" value="InterPro"/>
</dbReference>
<feature type="compositionally biased region" description="Pro residues" evidence="6">
    <location>
        <begin position="872"/>
        <end position="888"/>
    </location>
</feature>
<dbReference type="Proteomes" id="UP001489004">
    <property type="component" value="Unassembled WGS sequence"/>
</dbReference>
<dbReference type="EMBL" id="JALJOR010000002">
    <property type="protein sequence ID" value="KAK9823646.1"/>
    <property type="molecule type" value="Genomic_DNA"/>
</dbReference>
<evidence type="ECO:0000313" key="9">
    <source>
        <dbReference type="Proteomes" id="UP001489004"/>
    </source>
</evidence>
<accession>A0AAW1QQ30</accession>
<dbReference type="PROSITE" id="PS50275">
    <property type="entry name" value="SAC"/>
    <property type="match status" value="1"/>
</dbReference>
<dbReference type="Pfam" id="PF02383">
    <property type="entry name" value="Syja_N"/>
    <property type="match status" value="1"/>
</dbReference>
<dbReference type="InterPro" id="IPR043573">
    <property type="entry name" value="Fig4-like"/>
</dbReference>
<protein>
    <recommendedName>
        <fullName evidence="7">SAC domain-containing protein</fullName>
    </recommendedName>
</protein>
<evidence type="ECO:0000256" key="6">
    <source>
        <dbReference type="SAM" id="MobiDB-lite"/>
    </source>
</evidence>
<feature type="region of interest" description="Disordered" evidence="6">
    <location>
        <begin position="800"/>
        <end position="854"/>
    </location>
</feature>
<comment type="catalytic activity">
    <reaction evidence="4">
        <text>a 1,2-diacyl-sn-glycero-3-phospho-(1D-myo-inositol-3,5-bisphosphate) + H2O = a 1,2-diacyl-sn-glycero-3-phospho-(1D-myo-inositol-3-phosphate) + phosphate</text>
        <dbReference type="Rhea" id="RHEA:32955"/>
        <dbReference type="ChEBI" id="CHEBI:15377"/>
        <dbReference type="ChEBI" id="CHEBI:43474"/>
        <dbReference type="ChEBI" id="CHEBI:57923"/>
        <dbReference type="ChEBI" id="CHEBI:58088"/>
    </reaction>
</comment>
<feature type="region of interest" description="Disordered" evidence="6">
    <location>
        <begin position="866"/>
        <end position="914"/>
    </location>
</feature>
<feature type="compositionally biased region" description="Polar residues" evidence="6">
    <location>
        <begin position="623"/>
        <end position="632"/>
    </location>
</feature>
<evidence type="ECO:0000259" key="7">
    <source>
        <dbReference type="PROSITE" id="PS50275"/>
    </source>
</evidence>
<sequence>MAASSHPVLQKFSLYQTKTRCYLVGRTKDESQWKVLKFSRLEPIVLEASEDPSTYTRHECTALLKQVDGGNAQHGGLQLVCEAAGVIGCFRFLEGFYLLLITKKRYQGSIRGQKVYGISETALVPLCHPGSQGGGFMHAGAAAERRYRKLLLSGMELTKDFFFSYDYDIARTLQANLTAPQAGVKFAGMFVWNEYLTRPLRQTLGNERWVLPLVHGFFQQRSLSVIGRHISITLIARRSKFFAGTRYRKRGVSDQGRVANDVETEQLVSAGYDRRTGQPLLSSVVQVRGSVPLYWTQEGSTLKPDILLQHYDPLYTATRLHFQDLVARYGQPITVLNLVRSQEKRPRETILRREFATAINYLNQQVRQQAGDSACIVYRPWDFNLHAKQRGSHILAAMHDVISQCLQETGFLTLSTGQLQHGVLRSNCIDCLDRTNVAQFAYGIMALGRQLHALGISDAPDLDARSSVARQLMDMYEAMGNVLARQYGGSEAHSTFFQRERGDWEAATQSRDLLTSIRRFYSNTYTDAEKQDAINIFLGNFVPVLGQPAVWDLDSDYYLHSGLRPLPAGATAGATSSGAPSPSAQSAQSCASAQSSPAQSSAAPLQPGRSAGSQPASPAQSSMGRSSPGVSQQEDRSLMDDASSPKAEAASDGDRQAGSSDRPPKRLKLKSFDKIIGKQPNTVHHVRLHAAPTQKPYLPQWLASPLGFRATDLPFGGHPQGSPLLRAPSMSSEAPNTSEGLVVLDAPGGQPYPSASTAHLSHAERTSPSYQQSLAVEPSLSLRKTLSLDLAAIRPVHSAPQIASPPMNYPAFATERRKSPPGVKGLERSASATGPLVSLSSGPQAQARAPPRRRLTFPSMPLPFFLSKAPLTPQPRPTEPSILLPPRPATARDSTKPGSVQPKGSAAAAAADYQRRSQPPSIASFLGAATAVRAGLDDLGLPPCVQAWWSGAADPTDGWWEDEQLTLAAYQRFMGQVELQLHTTQQLELYAKYEALCSPSMHVSMGGFTDGVGSEWRQQAGLTGSRTFGEAELLNITGICG</sequence>